<organism evidence="3 4">
    <name type="scientific">Flavobacterium degerlachei</name>
    <dbReference type="NCBI Taxonomy" id="229203"/>
    <lineage>
        <taxon>Bacteria</taxon>
        <taxon>Pseudomonadati</taxon>
        <taxon>Bacteroidota</taxon>
        <taxon>Flavobacteriia</taxon>
        <taxon>Flavobacteriales</taxon>
        <taxon>Flavobacteriaceae</taxon>
        <taxon>Flavobacterium</taxon>
    </lineage>
</organism>
<dbReference type="Pfam" id="PF02230">
    <property type="entry name" value="Abhydrolase_2"/>
    <property type="match status" value="1"/>
</dbReference>
<keyword evidence="4" id="KW-1185">Reference proteome</keyword>
<dbReference type="EMBL" id="FNMV01000003">
    <property type="protein sequence ID" value="SDW51509.1"/>
    <property type="molecule type" value="Genomic_DNA"/>
</dbReference>
<accession>A0A1H2U7D8</accession>
<dbReference type="OrthoDB" id="9764953at2"/>
<evidence type="ECO:0000313" key="4">
    <source>
        <dbReference type="Proteomes" id="UP000198569"/>
    </source>
</evidence>
<name>A0A1H2U7D8_9FLAO</name>
<proteinExistence type="predicted"/>
<dbReference type="Gene3D" id="3.40.50.1820">
    <property type="entry name" value="alpha/beta hydrolase"/>
    <property type="match status" value="1"/>
</dbReference>
<dbReference type="STRING" id="229203.SAMN05444338_10397"/>
<dbReference type="InterPro" id="IPR003140">
    <property type="entry name" value="PLipase/COase/thioEstase"/>
</dbReference>
<dbReference type="PROSITE" id="PS51257">
    <property type="entry name" value="PROKAR_LIPOPROTEIN"/>
    <property type="match status" value="1"/>
</dbReference>
<dbReference type="PANTHER" id="PTHR43037">
    <property type="entry name" value="UNNAMED PRODUCT-RELATED"/>
    <property type="match status" value="1"/>
</dbReference>
<dbReference type="InterPro" id="IPR029058">
    <property type="entry name" value="AB_hydrolase_fold"/>
</dbReference>
<evidence type="ECO:0000256" key="1">
    <source>
        <dbReference type="ARBA" id="ARBA00022729"/>
    </source>
</evidence>
<dbReference type="AlphaFoldDB" id="A0A1H2U7D8"/>
<evidence type="ECO:0000313" key="3">
    <source>
        <dbReference type="EMBL" id="SDW51509.1"/>
    </source>
</evidence>
<evidence type="ECO:0000259" key="2">
    <source>
        <dbReference type="Pfam" id="PF02230"/>
    </source>
</evidence>
<sequence>MNNSKKIYVIVAIVSLLFGLFSCNSSNPKFGKRFVAKDSDTISLQKLKGEIRSVSNTVFEIGSYTGSQNIPIHYRLLKPKLKREIDKFPLVIVFHGSAAIGTDNESQLGLLAKLWAVDNIQKKYPAYVLAPQFSVRSSNYSMDKNRAVIVSVAQGPVQTTLQLIDSLKANLNIDSKRIYLVGFSMGASTVINTLSSQPDLFAAVVSIAGIPQFDQIGALANKPIWLIHGNQDTENPFESDMQFYKESSMHNKTLFWEMDALEHNNILSTELLGDAIPKWLFRFSAP</sequence>
<reference evidence="4" key="1">
    <citation type="submission" date="2016-10" db="EMBL/GenBank/DDBJ databases">
        <authorList>
            <person name="Varghese N."/>
            <person name="Submissions S."/>
        </authorList>
    </citation>
    <scope>NUCLEOTIDE SEQUENCE [LARGE SCALE GENOMIC DNA]</scope>
    <source>
        <strain evidence="4">DSM 15718</strain>
    </source>
</reference>
<dbReference type="PANTHER" id="PTHR43037:SF1">
    <property type="entry name" value="BLL1128 PROTEIN"/>
    <property type="match status" value="1"/>
</dbReference>
<dbReference type="SUPFAM" id="SSF53474">
    <property type="entry name" value="alpha/beta-Hydrolases"/>
    <property type="match status" value="1"/>
</dbReference>
<dbReference type="Proteomes" id="UP000198569">
    <property type="component" value="Unassembled WGS sequence"/>
</dbReference>
<gene>
    <name evidence="3" type="ORF">SAMN05444338_10397</name>
</gene>
<dbReference type="RefSeq" id="WP_091429993.1">
    <property type="nucleotide sequence ID" value="NZ_FNMV01000003.1"/>
</dbReference>
<keyword evidence="1" id="KW-0732">Signal</keyword>
<protein>
    <submittedName>
        <fullName evidence="3">Phospholipase/Carboxylesterase</fullName>
    </submittedName>
</protein>
<feature type="domain" description="Phospholipase/carboxylesterase/thioesterase" evidence="2">
    <location>
        <begin position="158"/>
        <end position="247"/>
    </location>
</feature>
<dbReference type="GO" id="GO:0016787">
    <property type="term" value="F:hydrolase activity"/>
    <property type="evidence" value="ECO:0007669"/>
    <property type="project" value="InterPro"/>
</dbReference>
<dbReference type="InterPro" id="IPR050955">
    <property type="entry name" value="Plant_Biomass_Hydrol_Est"/>
</dbReference>